<dbReference type="SUPFAM" id="SSF46894">
    <property type="entry name" value="C-terminal effector domain of the bipartite response regulators"/>
    <property type="match status" value="1"/>
</dbReference>
<dbReference type="CDD" id="cd06170">
    <property type="entry name" value="LuxR_C_like"/>
    <property type="match status" value="1"/>
</dbReference>
<dbReference type="AlphaFoldDB" id="A0A316TD47"/>
<dbReference type="GO" id="GO:0003677">
    <property type="term" value="F:DNA binding"/>
    <property type="evidence" value="ECO:0007669"/>
    <property type="project" value="InterPro"/>
</dbReference>
<dbReference type="Gene3D" id="1.10.10.10">
    <property type="entry name" value="Winged helix-like DNA-binding domain superfamily/Winged helix DNA-binding domain"/>
    <property type="match status" value="1"/>
</dbReference>
<proteinExistence type="predicted"/>
<evidence type="ECO:0000313" key="4">
    <source>
        <dbReference type="EMBL" id="PWN00949.1"/>
    </source>
</evidence>
<keyword evidence="2" id="KW-0067">ATP-binding</keyword>
<dbReference type="GO" id="GO:0004016">
    <property type="term" value="F:adenylate cyclase activity"/>
    <property type="evidence" value="ECO:0007669"/>
    <property type="project" value="TreeGrafter"/>
</dbReference>
<dbReference type="PROSITE" id="PS00622">
    <property type="entry name" value="HTH_LUXR_1"/>
    <property type="match status" value="1"/>
</dbReference>
<dbReference type="GO" id="GO:0006355">
    <property type="term" value="P:regulation of DNA-templated transcription"/>
    <property type="evidence" value="ECO:0007669"/>
    <property type="project" value="InterPro"/>
</dbReference>
<evidence type="ECO:0000256" key="2">
    <source>
        <dbReference type="ARBA" id="ARBA00022840"/>
    </source>
</evidence>
<dbReference type="SMART" id="SM00421">
    <property type="entry name" value="HTH_LUXR"/>
    <property type="match status" value="1"/>
</dbReference>
<dbReference type="InterPro" id="IPR036388">
    <property type="entry name" value="WH-like_DNA-bd_sf"/>
</dbReference>
<dbReference type="GO" id="GO:0005524">
    <property type="term" value="F:ATP binding"/>
    <property type="evidence" value="ECO:0007669"/>
    <property type="project" value="UniProtKB-KW"/>
</dbReference>
<dbReference type="SUPFAM" id="SSF48452">
    <property type="entry name" value="TPR-like"/>
    <property type="match status" value="1"/>
</dbReference>
<dbReference type="PANTHER" id="PTHR16305:SF35">
    <property type="entry name" value="TRANSCRIPTIONAL ACTIVATOR DOMAIN"/>
    <property type="match status" value="1"/>
</dbReference>
<dbReference type="Proteomes" id="UP000245507">
    <property type="component" value="Unassembled WGS sequence"/>
</dbReference>
<dbReference type="PROSITE" id="PS50043">
    <property type="entry name" value="HTH_LUXR_2"/>
    <property type="match status" value="1"/>
</dbReference>
<dbReference type="SUPFAM" id="SSF52540">
    <property type="entry name" value="P-loop containing nucleoside triphosphate hydrolases"/>
    <property type="match status" value="1"/>
</dbReference>
<protein>
    <recommendedName>
        <fullName evidence="3">HTH luxR-type domain-containing protein</fullName>
    </recommendedName>
</protein>
<dbReference type="PRINTS" id="PR00038">
    <property type="entry name" value="HTHLUXR"/>
</dbReference>
<dbReference type="Pfam" id="PF13191">
    <property type="entry name" value="AAA_16"/>
    <property type="match status" value="1"/>
</dbReference>
<accession>A0A316TD47</accession>
<evidence type="ECO:0000259" key="3">
    <source>
        <dbReference type="PROSITE" id="PS50043"/>
    </source>
</evidence>
<dbReference type="InterPro" id="IPR041664">
    <property type="entry name" value="AAA_16"/>
</dbReference>
<dbReference type="InterPro" id="IPR016032">
    <property type="entry name" value="Sig_transdc_resp-reg_C-effctor"/>
</dbReference>
<evidence type="ECO:0000256" key="1">
    <source>
        <dbReference type="ARBA" id="ARBA00022741"/>
    </source>
</evidence>
<keyword evidence="5" id="KW-1185">Reference proteome</keyword>
<dbReference type="GO" id="GO:0005737">
    <property type="term" value="C:cytoplasm"/>
    <property type="evidence" value="ECO:0007669"/>
    <property type="project" value="TreeGrafter"/>
</dbReference>
<feature type="domain" description="HTH luxR-type" evidence="3">
    <location>
        <begin position="878"/>
        <end position="943"/>
    </location>
</feature>
<dbReference type="Pfam" id="PF00196">
    <property type="entry name" value="GerE"/>
    <property type="match status" value="1"/>
</dbReference>
<dbReference type="InterPro" id="IPR027417">
    <property type="entry name" value="P-loop_NTPase"/>
</dbReference>
<name>A0A316TD47_9ACTN</name>
<dbReference type="InterPro" id="IPR011990">
    <property type="entry name" value="TPR-like_helical_dom_sf"/>
</dbReference>
<keyword evidence="1" id="KW-0547">Nucleotide-binding</keyword>
<dbReference type="InterPro" id="IPR000792">
    <property type="entry name" value="Tscrpt_reg_LuxR_C"/>
</dbReference>
<comment type="caution">
    <text evidence="4">The sequence shown here is derived from an EMBL/GenBank/DDBJ whole genome shotgun (WGS) entry which is preliminary data.</text>
</comment>
<reference evidence="4 5" key="1">
    <citation type="submission" date="2018-05" db="EMBL/GenBank/DDBJ databases">
        <title>Nocardioides silvaticus genome.</title>
        <authorList>
            <person name="Li C."/>
            <person name="Wang G."/>
        </authorList>
    </citation>
    <scope>NUCLEOTIDE SEQUENCE [LARGE SCALE GENOMIC DNA]</scope>
    <source>
        <strain evidence="4 5">CCTCC AB 2018079</strain>
    </source>
</reference>
<organism evidence="4 5">
    <name type="scientific">Nocardioides silvaticus</name>
    <dbReference type="NCBI Taxonomy" id="2201891"/>
    <lineage>
        <taxon>Bacteria</taxon>
        <taxon>Bacillati</taxon>
        <taxon>Actinomycetota</taxon>
        <taxon>Actinomycetes</taxon>
        <taxon>Propionibacteriales</taxon>
        <taxon>Nocardioidaceae</taxon>
        <taxon>Nocardioides</taxon>
    </lineage>
</organism>
<dbReference type="PANTHER" id="PTHR16305">
    <property type="entry name" value="TESTICULAR SOLUBLE ADENYLYL CYCLASE"/>
    <property type="match status" value="1"/>
</dbReference>
<gene>
    <name evidence="4" type="ORF">DJ010_21065</name>
</gene>
<sequence length="943" mass="100196">MARLRDALALPRSGRGGVWVLQGEPGVGKSRLAAAVVEEAEQAGMAVFAGRAVRSAAPVPLRPLGEALLGWLRTGSVPDDRRLAPYLPALGRLAPQLGTAPEEGGSSVMLVGEGLLRLATALDGPGVLLLVEDLHWADPETLSVLEYLADNVRDVPLLVVATTRPYDAPVVTELVGALRTRGALDVLPLEPLDEAEVGEMLDACLSGATPDGLRDWVLRFSAGFPLLVEEVLADLRASGTLAEDPSAGPGQAGWRVATELEASVPASFARSVEDRLDQLSPTAREVIEAAALLGTDFDWQVVGSALGLDDRTASAAIRELARDRLVVPDGDGFAMRHALTREAVLATVLPPDRRRLAALLAEAVAAQDAGRDAGAEQALAELFEAAGDARRAAEHWLAAAREAIARGALSSAGEALARASDHPGADLAGDLDLDIREAEVEVHALAGDIPRAVAAAASLTGVLGGLDDQSDRSARLRLRLARALLAGGRWDEAEATLAEAGGDPALTHVLEARLALGRQQEDLAVERARSALSEVGADRPEVACEAWEIVGQAARGRDVVEAEEAFEEGFRLADRTGLVLWRCRLLAALGALDIVHRRPSDERLLAARSAALAAGAIATAARVELDLNMLRTRYFELDEAMAAIDNAIAMMTKLKLPDLSVALMVRALTHGLLGNEDAMAADLEASRAVPHDAAMLAVAIPGHVLGPVALTRGRYEEARRHWETAVEAAARFPSLPFSTRGLWALLETVLDPDDERGAWAREVIRTGPQANAPYNRFVQRCAEAVALGRTGEKEQAERVFADAEWPFPGREPWMELHARVLVARAAAADGWGAPEQWFRQALEGLVDYGQTEAASACRVAMREAGVAVPRRAVGSDRVPAHLQRIGVTAREYDVLELVVEGLPNKAIAERLFLSVRTVETHVARLLQRTGAADRGALAPHLAG</sequence>
<evidence type="ECO:0000313" key="5">
    <source>
        <dbReference type="Proteomes" id="UP000245507"/>
    </source>
</evidence>
<dbReference type="EMBL" id="QGDD01000013">
    <property type="protein sequence ID" value="PWN00949.1"/>
    <property type="molecule type" value="Genomic_DNA"/>
</dbReference>